<dbReference type="PANTHER" id="PTHR10954">
    <property type="entry name" value="RIBONUCLEASE H2 SUBUNIT A"/>
    <property type="match status" value="1"/>
</dbReference>
<organism evidence="15 16">
    <name type="scientific">Leucobacter weissii</name>
    <dbReference type="NCBI Taxonomy" id="1983706"/>
    <lineage>
        <taxon>Bacteria</taxon>
        <taxon>Bacillati</taxon>
        <taxon>Actinomycetota</taxon>
        <taxon>Actinomycetes</taxon>
        <taxon>Micrococcales</taxon>
        <taxon>Microbacteriaceae</taxon>
        <taxon>Leucobacter</taxon>
    </lineage>
</organism>
<evidence type="ECO:0000256" key="6">
    <source>
        <dbReference type="ARBA" id="ARBA00022490"/>
    </source>
</evidence>
<keyword evidence="9 12" id="KW-0255">Endonuclease</keyword>
<evidence type="ECO:0000256" key="5">
    <source>
        <dbReference type="ARBA" id="ARBA00007383"/>
    </source>
</evidence>
<dbReference type="Pfam" id="PF01351">
    <property type="entry name" value="RNase_HII"/>
    <property type="match status" value="1"/>
</dbReference>
<feature type="domain" description="RNase H type-2" evidence="14">
    <location>
        <begin position="28"/>
        <end position="228"/>
    </location>
</feature>
<evidence type="ECO:0000256" key="2">
    <source>
        <dbReference type="ARBA" id="ARBA00001946"/>
    </source>
</evidence>
<dbReference type="GO" id="GO:0004523">
    <property type="term" value="F:RNA-DNA hybrid ribonuclease activity"/>
    <property type="evidence" value="ECO:0007669"/>
    <property type="project" value="UniProtKB-UniRule"/>
</dbReference>
<reference evidence="15" key="1">
    <citation type="submission" date="2021-03" db="EMBL/GenBank/DDBJ databases">
        <title>Leucobacter chromiisoli sp. nov., isolated from chromium-containing soil of chemical plant.</title>
        <authorList>
            <person name="Xu Z."/>
        </authorList>
    </citation>
    <scope>NUCLEOTIDE SEQUENCE</scope>
    <source>
        <strain evidence="15">S27</strain>
    </source>
</reference>
<comment type="caution">
    <text evidence="15">The sequence shown here is derived from an EMBL/GenBank/DDBJ whole genome shotgun (WGS) entry which is preliminary data.</text>
</comment>
<evidence type="ECO:0000256" key="3">
    <source>
        <dbReference type="ARBA" id="ARBA00004065"/>
    </source>
</evidence>
<dbReference type="RefSeq" id="WP_208097842.1">
    <property type="nucleotide sequence ID" value="NZ_JAGDYM010000010.1"/>
</dbReference>
<accession>A0A939MJF7</accession>
<dbReference type="GO" id="GO:0006298">
    <property type="term" value="P:mismatch repair"/>
    <property type="evidence" value="ECO:0007669"/>
    <property type="project" value="TreeGrafter"/>
</dbReference>
<dbReference type="InterPro" id="IPR022898">
    <property type="entry name" value="RNase_HII"/>
</dbReference>
<comment type="function">
    <text evidence="3 13">Endonuclease that specifically degrades the RNA of RNA-DNA hybrids.</text>
</comment>
<keyword evidence="6" id="KW-0963">Cytoplasm</keyword>
<dbReference type="InterPro" id="IPR001352">
    <property type="entry name" value="RNase_HII/HIII"/>
</dbReference>
<evidence type="ECO:0000256" key="8">
    <source>
        <dbReference type="ARBA" id="ARBA00022723"/>
    </source>
</evidence>
<evidence type="ECO:0000256" key="9">
    <source>
        <dbReference type="ARBA" id="ARBA00022759"/>
    </source>
</evidence>
<name>A0A939MJF7_9MICO</name>
<dbReference type="GO" id="GO:0043137">
    <property type="term" value="P:DNA replication, removal of RNA primer"/>
    <property type="evidence" value="ECO:0007669"/>
    <property type="project" value="TreeGrafter"/>
</dbReference>
<dbReference type="Proteomes" id="UP000664382">
    <property type="component" value="Unassembled WGS sequence"/>
</dbReference>
<dbReference type="NCBIfam" id="NF000595">
    <property type="entry name" value="PRK00015.1-3"/>
    <property type="match status" value="1"/>
</dbReference>
<evidence type="ECO:0000256" key="11">
    <source>
        <dbReference type="ARBA" id="ARBA00023211"/>
    </source>
</evidence>
<dbReference type="SUPFAM" id="SSF53098">
    <property type="entry name" value="Ribonuclease H-like"/>
    <property type="match status" value="1"/>
</dbReference>
<dbReference type="GO" id="GO:0005737">
    <property type="term" value="C:cytoplasm"/>
    <property type="evidence" value="ECO:0007669"/>
    <property type="project" value="UniProtKB-SubCell"/>
</dbReference>
<dbReference type="Gene3D" id="3.30.420.10">
    <property type="entry name" value="Ribonuclease H-like superfamily/Ribonuclease H"/>
    <property type="match status" value="1"/>
</dbReference>
<proteinExistence type="inferred from homology"/>
<gene>
    <name evidence="15" type="ORF">J4H92_08955</name>
</gene>
<evidence type="ECO:0000313" key="15">
    <source>
        <dbReference type="EMBL" id="MBO1902073.1"/>
    </source>
</evidence>
<dbReference type="AlphaFoldDB" id="A0A939MJF7"/>
<evidence type="ECO:0000256" key="10">
    <source>
        <dbReference type="ARBA" id="ARBA00022801"/>
    </source>
</evidence>
<dbReference type="InterPro" id="IPR012337">
    <property type="entry name" value="RNaseH-like_sf"/>
</dbReference>
<dbReference type="PANTHER" id="PTHR10954:SF18">
    <property type="entry name" value="RIBONUCLEASE HII"/>
    <property type="match status" value="1"/>
</dbReference>
<dbReference type="GO" id="GO:0032299">
    <property type="term" value="C:ribonuclease H2 complex"/>
    <property type="evidence" value="ECO:0007669"/>
    <property type="project" value="TreeGrafter"/>
</dbReference>
<comment type="cofactor">
    <cofactor evidence="12">
        <name>Mn(2+)</name>
        <dbReference type="ChEBI" id="CHEBI:29035"/>
    </cofactor>
    <cofactor evidence="12">
        <name>Mg(2+)</name>
        <dbReference type="ChEBI" id="CHEBI:18420"/>
    </cofactor>
    <text evidence="12">Manganese or magnesium. Binds 1 divalent metal ion per monomer in the absence of substrate. May bind a second metal ion after substrate binding.</text>
</comment>
<dbReference type="InterPro" id="IPR036397">
    <property type="entry name" value="RNaseH_sf"/>
</dbReference>
<keyword evidence="7 12" id="KW-0540">Nuclease</keyword>
<dbReference type="GO" id="GO:0046872">
    <property type="term" value="F:metal ion binding"/>
    <property type="evidence" value="ECO:0007669"/>
    <property type="project" value="UniProtKB-KW"/>
</dbReference>
<keyword evidence="8 12" id="KW-0479">Metal-binding</keyword>
<comment type="catalytic activity">
    <reaction evidence="1 12 13">
        <text>Endonucleolytic cleavage to 5'-phosphomonoester.</text>
        <dbReference type="EC" id="3.1.26.4"/>
    </reaction>
</comment>
<dbReference type="EC" id="3.1.26.4" evidence="13"/>
<dbReference type="PROSITE" id="PS51975">
    <property type="entry name" value="RNASE_H_2"/>
    <property type="match status" value="1"/>
</dbReference>
<evidence type="ECO:0000259" key="14">
    <source>
        <dbReference type="PROSITE" id="PS51975"/>
    </source>
</evidence>
<feature type="binding site" evidence="12">
    <location>
        <position position="35"/>
    </location>
    <ligand>
        <name>a divalent metal cation</name>
        <dbReference type="ChEBI" id="CHEBI:60240"/>
    </ligand>
</feature>
<keyword evidence="16" id="KW-1185">Reference proteome</keyword>
<dbReference type="InterPro" id="IPR024567">
    <property type="entry name" value="RNase_HII/HIII_dom"/>
</dbReference>
<evidence type="ECO:0000256" key="4">
    <source>
        <dbReference type="ARBA" id="ARBA00004496"/>
    </source>
</evidence>
<comment type="similarity">
    <text evidence="5 13">Belongs to the RNase HII family.</text>
</comment>
<dbReference type="GO" id="GO:0003723">
    <property type="term" value="F:RNA binding"/>
    <property type="evidence" value="ECO:0007669"/>
    <property type="project" value="UniProtKB-UniRule"/>
</dbReference>
<sequence length="231" mass="24241">MRPASDPRDPAKDPTLDLERACFEAGAVAVIGVDEVGRGAIAGAVAVGAHAVLAGVEAFPRGLRDSKLLSERRREALAPEVAGWGPGEVGYASPAEIDEHGISWALGHAGRRALLALRTRGVPVQRAVVLLDGRHDWLTPALHGPLDVRTRVGADRSCASVAAASVRAKVERDALMREADEVHPGYAWASNKGYGSRAHYEGIAALGLAPLHRRSFIHGAHGMGSRAGAET</sequence>
<evidence type="ECO:0000313" key="16">
    <source>
        <dbReference type="Proteomes" id="UP000664382"/>
    </source>
</evidence>
<feature type="binding site" evidence="12">
    <location>
        <position position="132"/>
    </location>
    <ligand>
        <name>a divalent metal cation</name>
        <dbReference type="ChEBI" id="CHEBI:60240"/>
    </ligand>
</feature>
<evidence type="ECO:0000256" key="12">
    <source>
        <dbReference type="PROSITE-ProRule" id="PRU01319"/>
    </source>
</evidence>
<dbReference type="CDD" id="cd07182">
    <property type="entry name" value="RNase_HII_bacteria_HII_like"/>
    <property type="match status" value="1"/>
</dbReference>
<keyword evidence="11" id="KW-0464">Manganese</keyword>
<feature type="binding site" evidence="12">
    <location>
        <position position="34"/>
    </location>
    <ligand>
        <name>a divalent metal cation</name>
        <dbReference type="ChEBI" id="CHEBI:60240"/>
    </ligand>
</feature>
<evidence type="ECO:0000256" key="13">
    <source>
        <dbReference type="RuleBase" id="RU003515"/>
    </source>
</evidence>
<keyword evidence="10 12" id="KW-0378">Hydrolase</keyword>
<protein>
    <recommendedName>
        <fullName evidence="13">Ribonuclease</fullName>
        <ecNumber evidence="13">3.1.26.4</ecNumber>
    </recommendedName>
</protein>
<dbReference type="EMBL" id="JAGDYM010000010">
    <property type="protein sequence ID" value="MBO1902073.1"/>
    <property type="molecule type" value="Genomic_DNA"/>
</dbReference>
<comment type="cofactor">
    <cofactor evidence="2">
        <name>Mg(2+)</name>
        <dbReference type="ChEBI" id="CHEBI:18420"/>
    </cofactor>
</comment>
<evidence type="ECO:0000256" key="7">
    <source>
        <dbReference type="ARBA" id="ARBA00022722"/>
    </source>
</evidence>
<comment type="subcellular location">
    <subcellularLocation>
        <location evidence="4">Cytoplasm</location>
    </subcellularLocation>
</comment>
<evidence type="ECO:0000256" key="1">
    <source>
        <dbReference type="ARBA" id="ARBA00000077"/>
    </source>
</evidence>